<dbReference type="InterPro" id="IPR010127">
    <property type="entry name" value="Phasin_subfam-1"/>
</dbReference>
<dbReference type="Pfam" id="PF09361">
    <property type="entry name" value="Phasin_2"/>
    <property type="match status" value="1"/>
</dbReference>
<dbReference type="Proteomes" id="UP000036902">
    <property type="component" value="Chromosome"/>
</dbReference>
<dbReference type="NCBIfam" id="TIGR01841">
    <property type="entry name" value="phasin"/>
    <property type="match status" value="1"/>
</dbReference>
<gene>
    <name evidence="2" type="ORF">AC731_013490</name>
</gene>
<sequence length="193" mass="19823">MNASPEKMLATFKTATEARVADLSAAGDSLMSAAEHLTALNLNTTRALLDDGIALSQALLAARDPKALVELQLGTVTPALQKSFAYAKTVGSVASQTQAELLKLVEAGMSQWLQGVIVTLEGLNRNAPMGSDFAVTALKTAVVNASSAYEGATQLVRQVSEVAQANVDQAAAATVDAVSKGTTATVSLFKTAA</sequence>
<evidence type="ECO:0000313" key="2">
    <source>
        <dbReference type="EMBL" id="AMO37860.1"/>
    </source>
</evidence>
<dbReference type="STRING" id="1134435.AC731_013490"/>
<feature type="domain" description="Phasin" evidence="1">
    <location>
        <begin position="11"/>
        <end position="107"/>
    </location>
</feature>
<reference evidence="3" key="1">
    <citation type="submission" date="2016-03" db="EMBL/GenBank/DDBJ databases">
        <authorList>
            <person name="Ma C."/>
            <person name="Zhou S."/>
            <person name="Yang G."/>
        </authorList>
    </citation>
    <scope>NUCLEOTIDE SEQUENCE [LARGE SCALE GENOMIC DNA]</scope>
    <source>
        <strain evidence="3">SgZ-1</strain>
    </source>
</reference>
<dbReference type="AlphaFoldDB" id="A0A127K7B7"/>
<accession>A0A127K7B7</accession>
<evidence type="ECO:0000259" key="1">
    <source>
        <dbReference type="Pfam" id="PF09361"/>
    </source>
</evidence>
<organism evidence="2 3">
    <name type="scientific">Thauera humireducens</name>
    <dbReference type="NCBI Taxonomy" id="1134435"/>
    <lineage>
        <taxon>Bacteria</taxon>
        <taxon>Pseudomonadati</taxon>
        <taxon>Pseudomonadota</taxon>
        <taxon>Betaproteobacteria</taxon>
        <taxon>Rhodocyclales</taxon>
        <taxon>Zoogloeaceae</taxon>
        <taxon>Thauera</taxon>
    </lineage>
</organism>
<protein>
    <submittedName>
        <fullName evidence="2">Phasin family protein</fullName>
    </submittedName>
</protein>
<proteinExistence type="predicted"/>
<dbReference type="RefSeq" id="WP_004293206.1">
    <property type="nucleotide sequence ID" value="NZ_CP014646.1"/>
</dbReference>
<dbReference type="InterPro" id="IPR018968">
    <property type="entry name" value="Phasin"/>
</dbReference>
<dbReference type="KEGG" id="thu:AC731_013490"/>
<keyword evidence="3" id="KW-1185">Reference proteome</keyword>
<evidence type="ECO:0000313" key="3">
    <source>
        <dbReference type="Proteomes" id="UP000036902"/>
    </source>
</evidence>
<dbReference type="EMBL" id="CP014646">
    <property type="protein sequence ID" value="AMO37860.1"/>
    <property type="molecule type" value="Genomic_DNA"/>
</dbReference>
<name>A0A127K7B7_9RHOO</name>